<sequence length="1222" mass="119480">MGGACPPPPLPGSAAFVLPAAATTAASAAAATAGAFVRRRPASAAAVGGSGGGDGGRLAAAAAAATRVWVVGGGSGGCGGDRGWRALPLRGAVGMCAAGAGDGHQDGAAGEAQDAGAVASSPDAGLPAALDRVSVGTPAEVVVVGAGTPAGDVDDDDSDESDEEDLSWFTTATPSTSTTAVPDDGAVAVAGESADGGAVPAPAAAAPTPAAPVSLDAIDASSRVTLEAGAGWAAVIEVPLPPAEQDAADARDALLSPLHFGTLLEDDRLTTALTAVPGMERPTRVQAAALPVLAAGKDVVIQSHTGTGKTLAFLLPLLEAAAAEVAEEAAGGTGQAPRVGAAIVAPSRELAVQIGREAERLGGPLGVVVSVLIGGANPTRQAEGLKKKPPHLVVGTPGRLAELAGLANAARPGGGGRNDGDSWGGGGGGGAKKTLRLGGVSTLVLDEVDALLSESTRGDVVALLRAVPRGAQRVFASATSDTTAVRTFALAHMTAPTLVRVGAGAGRLPPHLAHVYTVVPPRKRLDAVRRVLYTDPPPLATIVFVDDGRRVGRVVDGLLELGVVAVGLTGEAPKEQRASVLAAFRSGKADVLVATEVGARGLDVPRLSHVVNLDLPTDGDHYVHRAGRCGRAGGVGMVVNVATPESAWVVGKLASAVRVDITAVELRGGGVVPAVRRSKADREPRFRGGEVGEERGGGAGRRTGRGGSALSVGGRGGYTSDRGDRGGYVSERGAGGGRDGGYAPERGGYSTARGVGGGEASRGRGGYTSERGGYSTARGGSSGYASERGGYASERGGYSSARGRGGYTSERGGYSSVGGGGGYASERGGYSSERGGYSSARGGGGGGGGGYASERGGYSTARGGGSPAGGDRPYPRGGSQGYSTAGGVSPASRARFGEAYADARGPDPNNTTAAAGWVGRTARPWEAPRGKARGRGDAAGADRSRRPPAGGGGGDDGVRATRDGGGGGDSAAAASRGPGDADVAGVAAGPAAEARGEQGGPASAGAPPGAPPGGYEVDLEAGLSEEAAEAYHAARRAAHVAAKAARGTDWAASPTPPGAVYASADGGLYIPAAGARKLKPAARAAAARADGDEAAAAAIEAAAADARAGRTRKRKEVKAAAAAVAAKERKRAAKTRARDASAVGKRRVPTGAAADAAAGGGSGGGGGRGGEGGSAAPVPGRKKKHGKVPKRAPLDVGTRARVQQWSTRSHGAYAPAGVSGEP</sequence>
<proteinExistence type="predicted"/>
<accession>A0ACC3BZB1</accession>
<protein>
    <submittedName>
        <fullName evidence="1">Uncharacterized protein</fullName>
    </submittedName>
</protein>
<name>A0ACC3BZB1_PYRYE</name>
<gene>
    <name evidence="1" type="ORF">I4F81_005439</name>
</gene>
<dbReference type="EMBL" id="CM020619">
    <property type="protein sequence ID" value="KAK1862872.1"/>
    <property type="molecule type" value="Genomic_DNA"/>
</dbReference>
<evidence type="ECO:0000313" key="2">
    <source>
        <dbReference type="Proteomes" id="UP000798662"/>
    </source>
</evidence>
<comment type="caution">
    <text evidence="1">The sequence shown here is derived from an EMBL/GenBank/DDBJ whole genome shotgun (WGS) entry which is preliminary data.</text>
</comment>
<keyword evidence="2" id="KW-1185">Reference proteome</keyword>
<reference evidence="1" key="1">
    <citation type="submission" date="2019-11" db="EMBL/GenBank/DDBJ databases">
        <title>Nori genome reveals adaptations in red seaweeds to the harsh intertidal environment.</title>
        <authorList>
            <person name="Wang D."/>
            <person name="Mao Y."/>
        </authorList>
    </citation>
    <scope>NUCLEOTIDE SEQUENCE</scope>
    <source>
        <tissue evidence="1">Gametophyte</tissue>
    </source>
</reference>
<organism evidence="1 2">
    <name type="scientific">Pyropia yezoensis</name>
    <name type="common">Susabi-nori</name>
    <name type="synonym">Porphyra yezoensis</name>
    <dbReference type="NCBI Taxonomy" id="2788"/>
    <lineage>
        <taxon>Eukaryota</taxon>
        <taxon>Rhodophyta</taxon>
        <taxon>Bangiophyceae</taxon>
        <taxon>Bangiales</taxon>
        <taxon>Bangiaceae</taxon>
        <taxon>Pyropia</taxon>
    </lineage>
</organism>
<evidence type="ECO:0000313" key="1">
    <source>
        <dbReference type="EMBL" id="KAK1862872.1"/>
    </source>
</evidence>
<dbReference type="Proteomes" id="UP000798662">
    <property type="component" value="Chromosome 2"/>
</dbReference>